<dbReference type="AlphaFoldDB" id="A0AA37UA01"/>
<name>A0AA37UA01_9BACL</name>
<feature type="domain" description="PhnB-like" evidence="1">
    <location>
        <begin position="3"/>
        <end position="100"/>
    </location>
</feature>
<protein>
    <recommendedName>
        <fullName evidence="1">PhnB-like domain-containing protein</fullName>
    </recommendedName>
</protein>
<reference evidence="2" key="1">
    <citation type="submission" date="2023-02" db="EMBL/GenBank/DDBJ databases">
        <title>Proposal of a novel subspecies: Alicyclobacillus hesperidum subspecies aegle.</title>
        <authorList>
            <person name="Goto K."/>
            <person name="Fujii T."/>
            <person name="Yasui K."/>
            <person name="Mochida K."/>
            <person name="Kato-Tanaka Y."/>
            <person name="Morohoshi S."/>
            <person name="An S.Y."/>
            <person name="Kasai H."/>
            <person name="Yokota A."/>
        </authorList>
    </citation>
    <scope>NUCLEOTIDE SEQUENCE</scope>
    <source>
        <strain evidence="2">DSM 12766</strain>
    </source>
</reference>
<sequence>MSKITTFLMFEGNAEEAMNFYTSVFDDAQITSISRYGANEDGVEGTVRQATFSIHGQGFMCIDSYVKHDFMFNPSISLYVTCHSDEEIEKLFKALSQDGEILMS</sequence>
<evidence type="ECO:0000259" key="1">
    <source>
        <dbReference type="Pfam" id="PF06983"/>
    </source>
</evidence>
<accession>A0AA37UA01</accession>
<dbReference type="EMBL" id="BSRA01000015">
    <property type="protein sequence ID" value="GLV14698.1"/>
    <property type="molecule type" value="Genomic_DNA"/>
</dbReference>
<proteinExistence type="predicted"/>
<dbReference type="SUPFAM" id="SSF54593">
    <property type="entry name" value="Glyoxalase/Bleomycin resistance protein/Dihydroxybiphenyl dioxygenase"/>
    <property type="match status" value="1"/>
</dbReference>
<dbReference type="Pfam" id="PF06983">
    <property type="entry name" value="3-dmu-9_3-mt"/>
    <property type="match status" value="1"/>
</dbReference>
<dbReference type="CDD" id="cd06588">
    <property type="entry name" value="PhnB_like"/>
    <property type="match status" value="1"/>
</dbReference>
<dbReference type="Proteomes" id="UP001157137">
    <property type="component" value="Unassembled WGS sequence"/>
</dbReference>
<dbReference type="PANTHER" id="PTHR33990">
    <property type="entry name" value="PROTEIN YJDN-RELATED"/>
    <property type="match status" value="1"/>
</dbReference>
<dbReference type="PANTHER" id="PTHR33990:SF4">
    <property type="entry name" value="PHNB-LIKE DOMAIN-CONTAINING PROTEIN"/>
    <property type="match status" value="1"/>
</dbReference>
<comment type="caution">
    <text evidence="2">The sequence shown here is derived from an EMBL/GenBank/DDBJ whole genome shotgun (WGS) entry which is preliminary data.</text>
</comment>
<organism evidence="2 3">
    <name type="scientific">Alicyclobacillus hesperidum</name>
    <dbReference type="NCBI Taxonomy" id="89784"/>
    <lineage>
        <taxon>Bacteria</taxon>
        <taxon>Bacillati</taxon>
        <taxon>Bacillota</taxon>
        <taxon>Bacilli</taxon>
        <taxon>Bacillales</taxon>
        <taxon>Alicyclobacillaceae</taxon>
        <taxon>Alicyclobacillus</taxon>
    </lineage>
</organism>
<dbReference type="InterPro" id="IPR028973">
    <property type="entry name" value="PhnB-like"/>
</dbReference>
<dbReference type="InterPro" id="IPR029068">
    <property type="entry name" value="Glyas_Bleomycin-R_OHBP_Dase"/>
</dbReference>
<evidence type="ECO:0000313" key="3">
    <source>
        <dbReference type="Proteomes" id="UP001157137"/>
    </source>
</evidence>
<dbReference type="Gene3D" id="3.30.720.100">
    <property type="match status" value="1"/>
</dbReference>
<evidence type="ECO:0000313" key="2">
    <source>
        <dbReference type="EMBL" id="GLV14698.1"/>
    </source>
</evidence>
<gene>
    <name evidence="2" type="ORF">Heshes_23820</name>
</gene>
<dbReference type="Gene3D" id="3.30.720.110">
    <property type="match status" value="1"/>
</dbReference>